<evidence type="ECO:0000313" key="3">
    <source>
        <dbReference type="Proteomes" id="UP000239576"/>
    </source>
</evidence>
<evidence type="ECO:0000313" key="2">
    <source>
        <dbReference type="EMBL" id="PSB26681.1"/>
    </source>
</evidence>
<feature type="region of interest" description="Disordered" evidence="1">
    <location>
        <begin position="88"/>
        <end position="133"/>
    </location>
</feature>
<dbReference type="AlphaFoldDB" id="A0A2T1E1U7"/>
<proteinExistence type="predicted"/>
<gene>
    <name evidence="2" type="ORF">C7B82_18950</name>
</gene>
<keyword evidence="3" id="KW-1185">Reference proteome</keyword>
<accession>A0A2T1E1U7</accession>
<sequence length="133" mass="14669">MGACIFKKRVAIQFAPGTPFGSVWRHAHRPMRPTRTIARARASAPVQGRVVKGPPQATAAETLLGEKTGVGIDVCPARLDVYLRPQGPTLKVPHTEAGVRTLLGQRQPTPPPRRSTDFSIPLDSQDNRYKRRR</sequence>
<reference evidence="3" key="1">
    <citation type="submission" date="2018-02" db="EMBL/GenBank/DDBJ databases">
        <authorList>
            <person name="Moore K."/>
            <person name="Momper L."/>
        </authorList>
    </citation>
    <scope>NUCLEOTIDE SEQUENCE [LARGE SCALE GENOMIC DNA]</scope>
    <source>
        <strain evidence="3">ULC18</strain>
    </source>
</reference>
<evidence type="ECO:0000256" key="1">
    <source>
        <dbReference type="SAM" id="MobiDB-lite"/>
    </source>
</evidence>
<dbReference type="EMBL" id="PVWK01000101">
    <property type="protein sequence ID" value="PSB26681.1"/>
    <property type="molecule type" value="Genomic_DNA"/>
</dbReference>
<protein>
    <submittedName>
        <fullName evidence="2">Uncharacterized protein</fullName>
    </submittedName>
</protein>
<organism evidence="2 3">
    <name type="scientific">Stenomitos frigidus ULC18</name>
    <dbReference type="NCBI Taxonomy" id="2107698"/>
    <lineage>
        <taxon>Bacteria</taxon>
        <taxon>Bacillati</taxon>
        <taxon>Cyanobacteriota</taxon>
        <taxon>Cyanophyceae</taxon>
        <taxon>Leptolyngbyales</taxon>
        <taxon>Leptolyngbyaceae</taxon>
        <taxon>Stenomitos</taxon>
    </lineage>
</organism>
<comment type="caution">
    <text evidence="2">The sequence shown here is derived from an EMBL/GenBank/DDBJ whole genome shotgun (WGS) entry which is preliminary data.</text>
</comment>
<name>A0A2T1E1U7_9CYAN</name>
<dbReference type="Proteomes" id="UP000239576">
    <property type="component" value="Unassembled WGS sequence"/>
</dbReference>
<reference evidence="2 3" key="2">
    <citation type="submission" date="2018-03" db="EMBL/GenBank/DDBJ databases">
        <title>The ancient ancestry and fast evolution of plastids.</title>
        <authorList>
            <person name="Moore K.R."/>
            <person name="Magnabosco C."/>
            <person name="Momper L."/>
            <person name="Gold D.A."/>
            <person name="Bosak T."/>
            <person name="Fournier G.P."/>
        </authorList>
    </citation>
    <scope>NUCLEOTIDE SEQUENCE [LARGE SCALE GENOMIC DNA]</scope>
    <source>
        <strain evidence="2 3">ULC18</strain>
    </source>
</reference>